<accession>A0A7J7IYS4</accession>
<reference evidence="2" key="1">
    <citation type="submission" date="2020-06" db="EMBL/GenBank/DDBJ databases">
        <title>Draft genome of Bugula neritina, a colonial animal packing powerful symbionts and potential medicines.</title>
        <authorList>
            <person name="Rayko M."/>
        </authorList>
    </citation>
    <scope>NUCLEOTIDE SEQUENCE [LARGE SCALE GENOMIC DNA]</scope>
    <source>
        <strain evidence="2">Kwan_BN1</strain>
    </source>
</reference>
<gene>
    <name evidence="2" type="ORF">EB796_022617</name>
</gene>
<keyword evidence="1" id="KW-0472">Membrane</keyword>
<evidence type="ECO:0000313" key="3">
    <source>
        <dbReference type="Proteomes" id="UP000593567"/>
    </source>
</evidence>
<dbReference type="AlphaFoldDB" id="A0A7J7IYS4"/>
<protein>
    <submittedName>
        <fullName evidence="2">Uncharacterized protein</fullName>
    </submittedName>
</protein>
<evidence type="ECO:0000313" key="2">
    <source>
        <dbReference type="EMBL" id="KAF6019062.1"/>
    </source>
</evidence>
<feature type="transmembrane region" description="Helical" evidence="1">
    <location>
        <begin position="194"/>
        <end position="220"/>
    </location>
</feature>
<keyword evidence="1" id="KW-1133">Transmembrane helix</keyword>
<sequence>MSSVTDLTWDHSAGENLQTYDNLSEDSITFPTGPLLNESVADDDDVIKISRRHLAFILRSLDEATNLLRDQKSVQDAARHRHSAYSSRDSTAKPCRQLCSKFISFVSRFNLLISILLQALMLIFVTIIDSTVADTHKNGTRTGPTKDKKGWTLHTFNAEKDNEVIAVSYLFLKMLYNSISSSTLCGSSPVHPDIWYNFILVALQMLLSFLYFTSILRVVINPPSKIAKPLKNNSNTLRRHPSASSLQSRCSESEQTRLINGQVNGTSYNRMYGGL</sequence>
<dbReference type="OrthoDB" id="5967862at2759"/>
<organism evidence="2 3">
    <name type="scientific">Bugula neritina</name>
    <name type="common">Brown bryozoan</name>
    <name type="synonym">Sertularia neritina</name>
    <dbReference type="NCBI Taxonomy" id="10212"/>
    <lineage>
        <taxon>Eukaryota</taxon>
        <taxon>Metazoa</taxon>
        <taxon>Spiralia</taxon>
        <taxon>Lophotrochozoa</taxon>
        <taxon>Bryozoa</taxon>
        <taxon>Gymnolaemata</taxon>
        <taxon>Cheilostomatida</taxon>
        <taxon>Flustrina</taxon>
        <taxon>Buguloidea</taxon>
        <taxon>Bugulidae</taxon>
        <taxon>Bugula</taxon>
    </lineage>
</organism>
<feature type="transmembrane region" description="Helical" evidence="1">
    <location>
        <begin position="109"/>
        <end position="128"/>
    </location>
</feature>
<proteinExistence type="predicted"/>
<name>A0A7J7IYS4_BUGNE</name>
<evidence type="ECO:0000256" key="1">
    <source>
        <dbReference type="SAM" id="Phobius"/>
    </source>
</evidence>
<dbReference type="EMBL" id="VXIV02003256">
    <property type="protein sequence ID" value="KAF6019062.1"/>
    <property type="molecule type" value="Genomic_DNA"/>
</dbReference>
<dbReference type="Proteomes" id="UP000593567">
    <property type="component" value="Unassembled WGS sequence"/>
</dbReference>
<comment type="caution">
    <text evidence="2">The sequence shown here is derived from an EMBL/GenBank/DDBJ whole genome shotgun (WGS) entry which is preliminary data.</text>
</comment>
<keyword evidence="3" id="KW-1185">Reference proteome</keyword>
<keyword evidence="1" id="KW-0812">Transmembrane</keyword>